<name>A1AQ83_PELPD</name>
<dbReference type="InterPro" id="IPR000119">
    <property type="entry name" value="Hist_DNA-bd"/>
</dbReference>
<dbReference type="InterPro" id="IPR010992">
    <property type="entry name" value="IHF-like_DNA-bd_dom_sf"/>
</dbReference>
<dbReference type="PANTHER" id="PTHR33175">
    <property type="entry name" value="DNA-BINDING PROTEIN HU"/>
    <property type="match status" value="1"/>
</dbReference>
<sequence>MNKTELVAKIAEGAELTKVQAEKVLDIFIASTTAALKAGDKVAIIGFGAFSAVTRKARTGRNPQTGKALQIAEKTNGKFTPGKALKDLTAKPVKSKSAKPTKLESAKPIKLESAKPTKLKSAIKKK</sequence>
<reference evidence="6 7" key="1">
    <citation type="submission" date="2006-10" db="EMBL/GenBank/DDBJ databases">
        <title>Complete sequence of chromosome of Pelobacter propionicus DSM 2379.</title>
        <authorList>
            <consortium name="US DOE Joint Genome Institute"/>
            <person name="Copeland A."/>
            <person name="Lucas S."/>
            <person name="Lapidus A."/>
            <person name="Barry K."/>
            <person name="Detter J.C."/>
            <person name="Glavina del Rio T."/>
            <person name="Hammon N."/>
            <person name="Israni S."/>
            <person name="Dalin E."/>
            <person name="Tice H."/>
            <person name="Pitluck S."/>
            <person name="Saunders E."/>
            <person name="Brettin T."/>
            <person name="Bruce D."/>
            <person name="Han C."/>
            <person name="Tapia R."/>
            <person name="Schmutz J."/>
            <person name="Larimer F."/>
            <person name="Land M."/>
            <person name="Hauser L."/>
            <person name="Kyrpides N."/>
            <person name="Kim E."/>
            <person name="Lovley D."/>
            <person name="Richardson P."/>
        </authorList>
    </citation>
    <scope>NUCLEOTIDE SEQUENCE [LARGE SCALE GENOMIC DNA]</scope>
    <source>
        <strain evidence="7">DSM 2379 / NBRC 103807 / OttBd1</strain>
    </source>
</reference>
<evidence type="ECO:0000256" key="2">
    <source>
        <dbReference type="ARBA" id="ARBA00023067"/>
    </source>
</evidence>
<gene>
    <name evidence="6" type="ordered locus">Ppro_1893</name>
</gene>
<accession>A1AQ83</accession>
<dbReference type="STRING" id="338966.Ppro_1893"/>
<dbReference type="SMART" id="SM00411">
    <property type="entry name" value="BHL"/>
    <property type="match status" value="1"/>
</dbReference>
<dbReference type="AlphaFoldDB" id="A1AQ83"/>
<dbReference type="PRINTS" id="PR01727">
    <property type="entry name" value="DNABINDINGHU"/>
</dbReference>
<dbReference type="GO" id="GO:0030527">
    <property type="term" value="F:structural constituent of chromatin"/>
    <property type="evidence" value="ECO:0007669"/>
    <property type="project" value="InterPro"/>
</dbReference>
<evidence type="ECO:0000256" key="4">
    <source>
        <dbReference type="RuleBase" id="RU003939"/>
    </source>
</evidence>
<feature type="compositionally biased region" description="Basic residues" evidence="5">
    <location>
        <begin position="117"/>
        <end position="126"/>
    </location>
</feature>
<feature type="compositionally biased region" description="Basic and acidic residues" evidence="5">
    <location>
        <begin position="101"/>
        <end position="115"/>
    </location>
</feature>
<dbReference type="PANTHER" id="PTHR33175:SF3">
    <property type="entry name" value="DNA-BINDING PROTEIN HU-BETA"/>
    <property type="match status" value="1"/>
</dbReference>
<dbReference type="GO" id="GO:0005829">
    <property type="term" value="C:cytosol"/>
    <property type="evidence" value="ECO:0007669"/>
    <property type="project" value="TreeGrafter"/>
</dbReference>
<dbReference type="Proteomes" id="UP000006732">
    <property type="component" value="Chromosome"/>
</dbReference>
<dbReference type="Gene3D" id="4.10.520.10">
    <property type="entry name" value="IHF-like DNA-binding proteins"/>
    <property type="match status" value="1"/>
</dbReference>
<keyword evidence="3 6" id="KW-0238">DNA-binding</keyword>
<evidence type="ECO:0000256" key="1">
    <source>
        <dbReference type="ARBA" id="ARBA00010529"/>
    </source>
</evidence>
<dbReference type="PROSITE" id="PS00045">
    <property type="entry name" value="HISTONE_LIKE"/>
    <property type="match status" value="1"/>
</dbReference>
<feature type="region of interest" description="Disordered" evidence="5">
    <location>
        <begin position="78"/>
        <end position="126"/>
    </location>
</feature>
<dbReference type="eggNOG" id="COG0776">
    <property type="taxonomic scope" value="Bacteria"/>
</dbReference>
<evidence type="ECO:0000256" key="3">
    <source>
        <dbReference type="ARBA" id="ARBA00023125"/>
    </source>
</evidence>
<organism evidence="6 7">
    <name type="scientific">Pelobacter propionicus (strain DSM 2379 / NBRC 103807 / OttBd1)</name>
    <dbReference type="NCBI Taxonomy" id="338966"/>
    <lineage>
        <taxon>Bacteria</taxon>
        <taxon>Pseudomonadati</taxon>
        <taxon>Thermodesulfobacteriota</taxon>
        <taxon>Desulfuromonadia</taxon>
        <taxon>Desulfuromonadales</taxon>
        <taxon>Desulfuromonadaceae</taxon>
        <taxon>Pelobacter</taxon>
    </lineage>
</organism>
<keyword evidence="7" id="KW-1185">Reference proteome</keyword>
<dbReference type="GO" id="GO:0030261">
    <property type="term" value="P:chromosome condensation"/>
    <property type="evidence" value="ECO:0007669"/>
    <property type="project" value="UniProtKB-KW"/>
</dbReference>
<dbReference type="HOGENOM" id="CLU_105066_3_1_7"/>
<dbReference type="InterPro" id="IPR020816">
    <property type="entry name" value="Histone-like_DNA-bd_CS"/>
</dbReference>
<evidence type="ECO:0000313" key="6">
    <source>
        <dbReference type="EMBL" id="ABK99503.1"/>
    </source>
</evidence>
<protein>
    <submittedName>
        <fullName evidence="6">Histone family protein DNA-binding protein</fullName>
    </submittedName>
</protein>
<dbReference type="OrthoDB" id="9799835at2"/>
<dbReference type="KEGG" id="ppd:Ppro_1893"/>
<dbReference type="GO" id="GO:0003677">
    <property type="term" value="F:DNA binding"/>
    <property type="evidence" value="ECO:0007669"/>
    <property type="project" value="UniProtKB-KW"/>
</dbReference>
<proteinExistence type="inferred from homology"/>
<dbReference type="SUPFAM" id="SSF47729">
    <property type="entry name" value="IHF-like DNA-binding proteins"/>
    <property type="match status" value="1"/>
</dbReference>
<dbReference type="EMBL" id="CP000482">
    <property type="protein sequence ID" value="ABK99503.1"/>
    <property type="molecule type" value="Genomic_DNA"/>
</dbReference>
<dbReference type="Pfam" id="PF00216">
    <property type="entry name" value="Bac_DNA_binding"/>
    <property type="match status" value="1"/>
</dbReference>
<keyword evidence="2" id="KW-0226">DNA condensation</keyword>
<evidence type="ECO:0000256" key="5">
    <source>
        <dbReference type="SAM" id="MobiDB-lite"/>
    </source>
</evidence>
<comment type="similarity">
    <text evidence="1 4">Belongs to the bacterial histone-like protein family.</text>
</comment>
<evidence type="ECO:0000313" key="7">
    <source>
        <dbReference type="Proteomes" id="UP000006732"/>
    </source>
</evidence>
<dbReference type="CDD" id="cd13831">
    <property type="entry name" value="HU"/>
    <property type="match status" value="1"/>
</dbReference>